<dbReference type="AlphaFoldDB" id="A0AAQ3LC01"/>
<dbReference type="EMBL" id="CP136920">
    <property type="protein sequence ID" value="WOO41769.1"/>
    <property type="molecule type" value="Genomic_DNA"/>
</dbReference>
<name>A0AAQ3LC01_9BACT</name>
<dbReference type="Gene3D" id="3.30.700.10">
    <property type="entry name" value="Glycoprotein, Type 4 Pilin"/>
    <property type="match status" value="1"/>
</dbReference>
<dbReference type="KEGG" id="puo:RZN69_01615"/>
<organism evidence="1 2">
    <name type="scientific">Rubellicoccus peritrichatus</name>
    <dbReference type="NCBI Taxonomy" id="3080537"/>
    <lineage>
        <taxon>Bacteria</taxon>
        <taxon>Pseudomonadati</taxon>
        <taxon>Verrucomicrobiota</taxon>
        <taxon>Opitutia</taxon>
        <taxon>Puniceicoccales</taxon>
        <taxon>Cerasicoccaceae</taxon>
        <taxon>Rubellicoccus</taxon>
    </lineage>
</organism>
<sequence length="554" mass="61149">MLKYLLSCIVVISLVGCSPKAEEEAKSSQASSESLKLVDDGSSHFTTVMNELHVGGDYLMYWDTDGAAKAIGERYNTIVADSAMALSEFSPMAMMLPPNITLDPLFDELGLYTVLALGQSAVSDGDCYHNTSFILAPGEKKGLFALGGTKARKFEALALAPADTDLFVSMEFQGNAIFDTVQKLMVRWFGDAGEQILYGMLASNGPDSAEQMQLLLQSLNMNLSFIVSFDDDIDFDNIDFDHMEGDVAAPPELLNKVDYLVVVRNTDTNFDFNESLRAFAAMDDTSDADIVEELEAQLSDPVWEGNEWQFFSVSNSAEDDIDGLEEMVWFLSKDRRTSGIASTLDYAKSCLSDDARLTGQDDFKKVTERFPGEGNSMCYISSNALYKYGAAKQALLDSVPFAEPMLLFYSMLYPFLSLEAMDHGIAWQYTVREDGLLSQSYWPYFSMDAGIGQQQQVVTVGLLAAMAIPAFNKVREQSKEKAITNNLRQVAAAGQMYILETGEPEVTYKKLIGPYIMHDIEPLAGEDYSSLKVNEMGGTLEVVTEDGEVISYTY</sequence>
<dbReference type="InterPro" id="IPR045584">
    <property type="entry name" value="Pilin-like"/>
</dbReference>
<evidence type="ECO:0000313" key="2">
    <source>
        <dbReference type="Proteomes" id="UP001304300"/>
    </source>
</evidence>
<dbReference type="Proteomes" id="UP001304300">
    <property type="component" value="Chromosome"/>
</dbReference>
<dbReference type="RefSeq" id="WP_317834253.1">
    <property type="nucleotide sequence ID" value="NZ_CP136920.1"/>
</dbReference>
<dbReference type="SUPFAM" id="SSF54523">
    <property type="entry name" value="Pili subunits"/>
    <property type="match status" value="1"/>
</dbReference>
<evidence type="ECO:0000313" key="1">
    <source>
        <dbReference type="EMBL" id="WOO41769.1"/>
    </source>
</evidence>
<accession>A0AAQ3LC01</accession>
<dbReference type="PROSITE" id="PS51257">
    <property type="entry name" value="PROKAR_LIPOPROTEIN"/>
    <property type="match status" value="1"/>
</dbReference>
<protein>
    <submittedName>
        <fullName evidence="1">Uncharacterized protein</fullName>
    </submittedName>
</protein>
<gene>
    <name evidence="1" type="ORF">RZN69_01615</name>
</gene>
<proteinExistence type="predicted"/>
<keyword evidence="2" id="KW-1185">Reference proteome</keyword>
<reference evidence="1 2" key="1">
    <citation type="submission" date="2023-10" db="EMBL/GenBank/DDBJ databases">
        <title>Rubellicoccus peritrichatus gen. nov., sp. nov., isolated from an algae of coral reef tank.</title>
        <authorList>
            <person name="Luo J."/>
        </authorList>
    </citation>
    <scope>NUCLEOTIDE SEQUENCE [LARGE SCALE GENOMIC DNA]</scope>
    <source>
        <strain evidence="1 2">CR14</strain>
    </source>
</reference>